<dbReference type="AlphaFoldDB" id="A0A5C5Z595"/>
<evidence type="ECO:0000313" key="1">
    <source>
        <dbReference type="EMBL" id="TWT81991.1"/>
    </source>
</evidence>
<evidence type="ECO:0000313" key="2">
    <source>
        <dbReference type="Proteomes" id="UP000315010"/>
    </source>
</evidence>
<dbReference type="OrthoDB" id="256326at2"/>
<comment type="caution">
    <text evidence="1">The sequence shown here is derived from an EMBL/GenBank/DDBJ whole genome shotgun (WGS) entry which is preliminary data.</text>
</comment>
<keyword evidence="2" id="KW-1185">Reference proteome</keyword>
<sequence length="287" mass="32615">MLNYIKTAFLNQWNLLLFAGGMGFAFISGQPDVAVPVVIAAETAYLGLLGTHPKFQKYVDAQSAKEWRKDSSEKNQQVLDRITSTLPKPLLDRYNGLRRRCQLLGQIASDLKEPLVFGSHEQLESMQLRGLDRLLWVFLRLLFAQHQLEQFQEAVSEEQIQADLQRIDSQLNRLGNTDTSSDVAKIRRTLLDNQATLNERLKNYAQAKSNYLFVKLELDRVENKIKSISELSVNRQDPEYISGQIDAVANSMKETERTMNDLQFVTGIGKLDDDAPELISGRQAQVE</sequence>
<reference evidence="1 2" key="1">
    <citation type="submission" date="2019-02" db="EMBL/GenBank/DDBJ databases">
        <title>Deep-cultivation of Planctomycetes and their phenomic and genomic characterization uncovers novel biology.</title>
        <authorList>
            <person name="Wiegand S."/>
            <person name="Jogler M."/>
            <person name="Boedeker C."/>
            <person name="Pinto D."/>
            <person name="Vollmers J."/>
            <person name="Rivas-Marin E."/>
            <person name="Kohn T."/>
            <person name="Peeters S.H."/>
            <person name="Heuer A."/>
            <person name="Rast P."/>
            <person name="Oberbeckmann S."/>
            <person name="Bunk B."/>
            <person name="Jeske O."/>
            <person name="Meyerdierks A."/>
            <person name="Storesund J.E."/>
            <person name="Kallscheuer N."/>
            <person name="Luecker S."/>
            <person name="Lage O.M."/>
            <person name="Pohl T."/>
            <person name="Merkel B.J."/>
            <person name="Hornburger P."/>
            <person name="Mueller R.-W."/>
            <person name="Bruemmer F."/>
            <person name="Labrenz M."/>
            <person name="Spormann A.M."/>
            <person name="Op Den Camp H."/>
            <person name="Overmann J."/>
            <person name="Amann R."/>
            <person name="Jetten M.S.M."/>
            <person name="Mascher T."/>
            <person name="Medema M.H."/>
            <person name="Devos D.P."/>
            <person name="Kaster A.-K."/>
            <person name="Ovreas L."/>
            <person name="Rohde M."/>
            <person name="Galperin M.Y."/>
            <person name="Jogler C."/>
        </authorList>
    </citation>
    <scope>NUCLEOTIDE SEQUENCE [LARGE SCALE GENOMIC DNA]</scope>
    <source>
        <strain evidence="1 2">CA13</strain>
    </source>
</reference>
<accession>A0A5C5Z595</accession>
<organism evidence="1 2">
    <name type="scientific">Novipirellula herctigrandis</name>
    <dbReference type="NCBI Taxonomy" id="2527986"/>
    <lineage>
        <taxon>Bacteria</taxon>
        <taxon>Pseudomonadati</taxon>
        <taxon>Planctomycetota</taxon>
        <taxon>Planctomycetia</taxon>
        <taxon>Pirellulales</taxon>
        <taxon>Pirellulaceae</taxon>
        <taxon>Novipirellula</taxon>
    </lineage>
</organism>
<proteinExistence type="predicted"/>
<dbReference type="Proteomes" id="UP000315010">
    <property type="component" value="Unassembled WGS sequence"/>
</dbReference>
<gene>
    <name evidence="1" type="ORF">CA13_34460</name>
</gene>
<protein>
    <submittedName>
        <fullName evidence="1">Uncharacterized protein</fullName>
    </submittedName>
</protein>
<name>A0A5C5Z595_9BACT</name>
<dbReference type="RefSeq" id="WP_146398218.1">
    <property type="nucleotide sequence ID" value="NZ_SJPJ01000001.1"/>
</dbReference>
<dbReference type="EMBL" id="SJPJ01000001">
    <property type="protein sequence ID" value="TWT81991.1"/>
    <property type="molecule type" value="Genomic_DNA"/>
</dbReference>